<comment type="caution">
    <text evidence="9">The sequence shown here is derived from an EMBL/GenBank/DDBJ whole genome shotgun (WGS) entry which is preliminary data.</text>
</comment>
<evidence type="ECO:0000256" key="3">
    <source>
        <dbReference type="ARBA" id="ARBA00022692"/>
    </source>
</evidence>
<evidence type="ECO:0000256" key="2">
    <source>
        <dbReference type="ARBA" id="ARBA00022475"/>
    </source>
</evidence>
<comment type="subcellular location">
    <subcellularLocation>
        <location evidence="1">Cell membrane</location>
        <topology evidence="1">Multi-pass membrane protein</topology>
    </subcellularLocation>
</comment>
<reference evidence="8 11" key="2">
    <citation type="submission" date="2021-03" db="EMBL/GenBank/DDBJ databases">
        <title>Whole genome shotgun sequence of Salinispora arenicola NBRC 105043.</title>
        <authorList>
            <person name="Komaki H."/>
            <person name="Tamura T."/>
        </authorList>
    </citation>
    <scope>NUCLEOTIDE SEQUENCE [LARGE SCALE GENOMIC DNA]</scope>
    <source>
        <strain evidence="8 11">NBRC 105043</strain>
    </source>
</reference>
<proteinExistence type="predicted"/>
<evidence type="ECO:0000256" key="1">
    <source>
        <dbReference type="ARBA" id="ARBA00004651"/>
    </source>
</evidence>
<sequence>MSTTVTGMFLAGLAAGFGVAIPVGAIAVLVMGLAAQNSFRVGAAAALGVATADGLYAAIAALGGAALAAVLAPVAGPLRVVAAVVLLALAAYTAGRALRSARPTAVADVNSGAEARSDDPAAASASSARRRGLETPPRAFAGVLALTLLNPATVVYFAALVLGRQDSAAPALSIAGAFVLGAFLASASWQLLVAGGGTLVGRILTGPRGRLGTALVSSTIIAALAVTMLLAAGPDVG</sequence>
<dbReference type="Proteomes" id="UP000315983">
    <property type="component" value="Unassembled WGS sequence"/>
</dbReference>
<keyword evidence="2" id="KW-1003">Cell membrane</keyword>
<evidence type="ECO:0000256" key="7">
    <source>
        <dbReference type="SAM" id="Phobius"/>
    </source>
</evidence>
<feature type="transmembrane region" description="Helical" evidence="7">
    <location>
        <begin position="78"/>
        <end position="95"/>
    </location>
</feature>
<dbReference type="EMBL" id="BOQM01000017">
    <property type="protein sequence ID" value="GIM85891.1"/>
    <property type="molecule type" value="Genomic_DNA"/>
</dbReference>
<gene>
    <name evidence="9" type="ORF">FB564_3097</name>
    <name evidence="8" type="ORF">Sar04_26270</name>
</gene>
<evidence type="ECO:0000256" key="4">
    <source>
        <dbReference type="ARBA" id="ARBA00022989"/>
    </source>
</evidence>
<dbReference type="Proteomes" id="UP000677457">
    <property type="component" value="Unassembled WGS sequence"/>
</dbReference>
<feature type="transmembrane region" description="Helical" evidence="7">
    <location>
        <begin position="45"/>
        <end position="72"/>
    </location>
</feature>
<protein>
    <submittedName>
        <fullName evidence="9">Arginine exporter protein ArgO</fullName>
    </submittedName>
    <submittedName>
        <fullName evidence="8">Lysine transporter LysE</fullName>
    </submittedName>
</protein>
<evidence type="ECO:0000256" key="5">
    <source>
        <dbReference type="ARBA" id="ARBA00023136"/>
    </source>
</evidence>
<keyword evidence="3 7" id="KW-0812">Transmembrane</keyword>
<dbReference type="PANTHER" id="PTHR30086:SF20">
    <property type="entry name" value="ARGININE EXPORTER PROTEIN ARGO-RELATED"/>
    <property type="match status" value="1"/>
</dbReference>
<accession>A0A542XPZ5</accession>
<reference evidence="9 10" key="1">
    <citation type="submission" date="2019-06" db="EMBL/GenBank/DDBJ databases">
        <title>Sequencing the genomes of 1000 actinobacteria strains.</title>
        <authorList>
            <person name="Klenk H.-P."/>
        </authorList>
    </citation>
    <scope>NUCLEOTIDE SEQUENCE [LARGE SCALE GENOMIC DNA]</scope>
    <source>
        <strain evidence="9 10">DSM 44819</strain>
    </source>
</reference>
<keyword evidence="11" id="KW-1185">Reference proteome</keyword>
<evidence type="ECO:0000313" key="9">
    <source>
        <dbReference type="EMBL" id="TQL37926.1"/>
    </source>
</evidence>
<evidence type="ECO:0000313" key="11">
    <source>
        <dbReference type="Proteomes" id="UP000677457"/>
    </source>
</evidence>
<feature type="transmembrane region" description="Helical" evidence="7">
    <location>
        <begin position="211"/>
        <end position="232"/>
    </location>
</feature>
<dbReference type="GO" id="GO:0005886">
    <property type="term" value="C:plasma membrane"/>
    <property type="evidence" value="ECO:0007669"/>
    <property type="project" value="UniProtKB-SubCell"/>
</dbReference>
<dbReference type="EMBL" id="VFOL01000001">
    <property type="protein sequence ID" value="TQL37926.1"/>
    <property type="molecule type" value="Genomic_DNA"/>
</dbReference>
<evidence type="ECO:0000256" key="6">
    <source>
        <dbReference type="SAM" id="MobiDB-lite"/>
    </source>
</evidence>
<evidence type="ECO:0000313" key="10">
    <source>
        <dbReference type="Proteomes" id="UP000315983"/>
    </source>
</evidence>
<dbReference type="GO" id="GO:0015171">
    <property type="term" value="F:amino acid transmembrane transporter activity"/>
    <property type="evidence" value="ECO:0007669"/>
    <property type="project" value="TreeGrafter"/>
</dbReference>
<dbReference type="InterPro" id="IPR001123">
    <property type="entry name" value="LeuE-type"/>
</dbReference>
<feature type="transmembrane region" description="Helical" evidence="7">
    <location>
        <begin position="139"/>
        <end position="162"/>
    </location>
</feature>
<name>A0A542XPZ5_SALAC</name>
<dbReference type="AlphaFoldDB" id="A0A542XPZ5"/>
<dbReference type="Pfam" id="PF01810">
    <property type="entry name" value="LysE"/>
    <property type="match status" value="1"/>
</dbReference>
<organism evidence="9 10">
    <name type="scientific">Salinispora arenicola</name>
    <dbReference type="NCBI Taxonomy" id="168697"/>
    <lineage>
        <taxon>Bacteria</taxon>
        <taxon>Bacillati</taxon>
        <taxon>Actinomycetota</taxon>
        <taxon>Actinomycetes</taxon>
        <taxon>Micromonosporales</taxon>
        <taxon>Micromonosporaceae</taxon>
        <taxon>Salinispora</taxon>
    </lineage>
</organism>
<keyword evidence="5 7" id="KW-0472">Membrane</keyword>
<feature type="region of interest" description="Disordered" evidence="6">
    <location>
        <begin position="109"/>
        <end position="130"/>
    </location>
</feature>
<feature type="transmembrane region" description="Helical" evidence="7">
    <location>
        <begin position="6"/>
        <end position="33"/>
    </location>
</feature>
<dbReference type="PANTHER" id="PTHR30086">
    <property type="entry name" value="ARGININE EXPORTER PROTEIN ARGO"/>
    <property type="match status" value="1"/>
</dbReference>
<feature type="transmembrane region" description="Helical" evidence="7">
    <location>
        <begin position="174"/>
        <end position="199"/>
    </location>
</feature>
<keyword evidence="4 7" id="KW-1133">Transmembrane helix</keyword>
<dbReference type="GeneID" id="93772317"/>
<dbReference type="RefSeq" id="WP_029023801.1">
    <property type="nucleotide sequence ID" value="NZ_BOQM01000017.1"/>
</dbReference>
<evidence type="ECO:0000313" key="8">
    <source>
        <dbReference type="EMBL" id="GIM85891.1"/>
    </source>
</evidence>